<feature type="non-terminal residue" evidence="1">
    <location>
        <position position="1"/>
    </location>
</feature>
<evidence type="ECO:0008006" key="3">
    <source>
        <dbReference type="Google" id="ProtNLM"/>
    </source>
</evidence>
<evidence type="ECO:0000313" key="2">
    <source>
        <dbReference type="Proteomes" id="UP000006514"/>
    </source>
</evidence>
<organism evidence="1 2">
    <name type="scientific">Auricularia subglabra (strain TFB-10046 / SS5)</name>
    <name type="common">White-rot fungus</name>
    <name type="synonym">Auricularia delicata (strain TFB10046)</name>
    <dbReference type="NCBI Taxonomy" id="717982"/>
    <lineage>
        <taxon>Eukaryota</taxon>
        <taxon>Fungi</taxon>
        <taxon>Dikarya</taxon>
        <taxon>Basidiomycota</taxon>
        <taxon>Agaricomycotina</taxon>
        <taxon>Agaricomycetes</taxon>
        <taxon>Auriculariales</taxon>
        <taxon>Auriculariaceae</taxon>
        <taxon>Auricularia</taxon>
    </lineage>
</organism>
<sequence length="229" mass="25582">GADSGKRDSIKGYPYRNNKNYISGIFQLVGAWTAIGHPDDEPVPAGDVMKNGRIFRTAMNLIRELSFTSRIIDHILSNLDAPAYHILHEARSRLVEQNAAYAAVASLDPTYLHGRSISYNRATRNHEDARDPPEAWTPILVVGKFKRGGTLIIKKLGMRMSYMPGTLIFIRGAVLPHEVDFFYSGQRISIAHFVHKAVLAQVGITDIPISNYKESKYYTEPLSLNVPAM</sequence>
<dbReference type="EMBL" id="JH688019">
    <property type="protein sequence ID" value="EJD34029.1"/>
    <property type="molecule type" value="Genomic_DNA"/>
</dbReference>
<reference evidence="2" key="1">
    <citation type="journal article" date="2012" name="Science">
        <title>The Paleozoic origin of enzymatic lignin decomposition reconstructed from 31 fungal genomes.</title>
        <authorList>
            <person name="Floudas D."/>
            <person name="Binder M."/>
            <person name="Riley R."/>
            <person name="Barry K."/>
            <person name="Blanchette R.A."/>
            <person name="Henrissat B."/>
            <person name="Martinez A.T."/>
            <person name="Otillar R."/>
            <person name="Spatafora J.W."/>
            <person name="Yadav J.S."/>
            <person name="Aerts A."/>
            <person name="Benoit I."/>
            <person name="Boyd A."/>
            <person name="Carlson A."/>
            <person name="Copeland A."/>
            <person name="Coutinho P.M."/>
            <person name="de Vries R.P."/>
            <person name="Ferreira P."/>
            <person name="Findley K."/>
            <person name="Foster B."/>
            <person name="Gaskell J."/>
            <person name="Glotzer D."/>
            <person name="Gorecki P."/>
            <person name="Heitman J."/>
            <person name="Hesse C."/>
            <person name="Hori C."/>
            <person name="Igarashi K."/>
            <person name="Jurgens J.A."/>
            <person name="Kallen N."/>
            <person name="Kersten P."/>
            <person name="Kohler A."/>
            <person name="Kuees U."/>
            <person name="Kumar T.K.A."/>
            <person name="Kuo A."/>
            <person name="LaButti K."/>
            <person name="Larrondo L.F."/>
            <person name="Lindquist E."/>
            <person name="Ling A."/>
            <person name="Lombard V."/>
            <person name="Lucas S."/>
            <person name="Lundell T."/>
            <person name="Martin R."/>
            <person name="McLaughlin D.J."/>
            <person name="Morgenstern I."/>
            <person name="Morin E."/>
            <person name="Murat C."/>
            <person name="Nagy L.G."/>
            <person name="Nolan M."/>
            <person name="Ohm R.A."/>
            <person name="Patyshakuliyeva A."/>
            <person name="Rokas A."/>
            <person name="Ruiz-Duenas F.J."/>
            <person name="Sabat G."/>
            <person name="Salamov A."/>
            <person name="Samejima M."/>
            <person name="Schmutz J."/>
            <person name="Slot J.C."/>
            <person name="St John F."/>
            <person name="Stenlid J."/>
            <person name="Sun H."/>
            <person name="Sun S."/>
            <person name="Syed K."/>
            <person name="Tsang A."/>
            <person name="Wiebenga A."/>
            <person name="Young D."/>
            <person name="Pisabarro A."/>
            <person name="Eastwood D.C."/>
            <person name="Martin F."/>
            <person name="Cullen D."/>
            <person name="Grigoriev I.V."/>
            <person name="Hibbett D.S."/>
        </authorList>
    </citation>
    <scope>NUCLEOTIDE SEQUENCE [LARGE SCALE GENOMIC DNA]</scope>
    <source>
        <strain evidence="2">TFB10046</strain>
    </source>
</reference>
<dbReference type="eggNOG" id="ENOG502T0TD">
    <property type="taxonomic scope" value="Eukaryota"/>
</dbReference>
<dbReference type="KEGG" id="adl:AURDEDRAFT_76528"/>
<dbReference type="InParanoid" id="J0WQ89"/>
<evidence type="ECO:0000313" key="1">
    <source>
        <dbReference type="EMBL" id="EJD34029.1"/>
    </source>
</evidence>
<dbReference type="OrthoDB" id="3264486at2759"/>
<gene>
    <name evidence="1" type="ORF">AURDEDRAFT_76528</name>
</gene>
<keyword evidence="2" id="KW-1185">Reference proteome</keyword>
<protein>
    <recommendedName>
        <fullName evidence="3">2OGFeDO JBP1/TET oxygenase domain-containing protein</fullName>
    </recommendedName>
</protein>
<name>J0WQ89_AURST</name>
<proteinExistence type="predicted"/>
<dbReference type="Gene3D" id="3.60.130.30">
    <property type="match status" value="1"/>
</dbReference>
<dbReference type="Proteomes" id="UP000006514">
    <property type="component" value="Unassembled WGS sequence"/>
</dbReference>
<dbReference type="AlphaFoldDB" id="J0WQ89"/>
<accession>J0WQ89</accession>